<evidence type="ECO:0000313" key="3">
    <source>
        <dbReference type="EMBL" id="SEB61026.1"/>
    </source>
</evidence>
<dbReference type="RefSeq" id="WP_090328961.1">
    <property type="nucleotide sequence ID" value="NZ_FNSL01000001.1"/>
</dbReference>
<keyword evidence="1" id="KW-1133">Transmembrane helix</keyword>
<dbReference type="InterPro" id="IPR050879">
    <property type="entry name" value="Acyltransferase_3"/>
</dbReference>
<feature type="transmembrane region" description="Helical" evidence="1">
    <location>
        <begin position="7"/>
        <end position="24"/>
    </location>
</feature>
<keyword evidence="4" id="KW-1185">Reference proteome</keyword>
<keyword evidence="3" id="KW-0808">Transferase</keyword>
<feature type="transmembrane region" description="Helical" evidence="1">
    <location>
        <begin position="138"/>
        <end position="160"/>
    </location>
</feature>
<dbReference type="Pfam" id="PF01757">
    <property type="entry name" value="Acyl_transf_3"/>
    <property type="match status" value="1"/>
</dbReference>
<keyword evidence="1" id="KW-0812">Transmembrane</keyword>
<dbReference type="GO" id="GO:0016787">
    <property type="term" value="F:hydrolase activity"/>
    <property type="evidence" value="ECO:0007669"/>
    <property type="project" value="UniProtKB-KW"/>
</dbReference>
<dbReference type="InterPro" id="IPR002656">
    <property type="entry name" value="Acyl_transf_3_dom"/>
</dbReference>
<feature type="transmembrane region" description="Helical" evidence="1">
    <location>
        <begin position="167"/>
        <end position="187"/>
    </location>
</feature>
<sequence length="368" mass="41440">MIRYRLFEIWRFVAALLIMLYHFGHFAPGDGLALKNELAPLRPLLDMFFIISGFLIFARYGEQVRDARSYGIYLYKRLIRLYPLHLATLSYFVLIGLLVSVGVLRTGGEPQLYDWSALPSNLLLIQAWGVEDRLSFNFVSWSLSAEWFAYLLLPIIIVAFRRAGLAGLFVLLVACYAVLELMVHTGVMPFESWVMADTWGAYRTFADFVLGALLAVLVRRSAVTVSARWPAWAAILLACASMLLQLNIYVTLLLLAVAVFMAGLVERNDPERYSYPAFLRPAAAVSFGVYLWHPVTESLFYSYLWSHHIQSHSIALFFGYTGFAMLLTVIVAMASFRFFENTLSGYLLRAAGLARPSPAPARPAAETN</sequence>
<feature type="transmembrane region" description="Helical" evidence="1">
    <location>
        <begin position="44"/>
        <end position="61"/>
    </location>
</feature>
<reference evidence="4" key="1">
    <citation type="submission" date="2016-10" db="EMBL/GenBank/DDBJ databases">
        <authorList>
            <person name="Varghese N."/>
            <person name="Submissions S."/>
        </authorList>
    </citation>
    <scope>NUCLEOTIDE SEQUENCE [LARGE SCALE GENOMIC DNA]</scope>
    <source>
        <strain evidence="4">ES.061</strain>
    </source>
</reference>
<name>A0A1H4KS19_9HYPH</name>
<feature type="transmembrane region" description="Helical" evidence="1">
    <location>
        <begin position="82"/>
        <end position="104"/>
    </location>
</feature>
<accession>A0A1H4KS19</accession>
<dbReference type="GO" id="GO:0016747">
    <property type="term" value="F:acyltransferase activity, transferring groups other than amino-acyl groups"/>
    <property type="evidence" value="ECO:0007669"/>
    <property type="project" value="InterPro"/>
</dbReference>
<dbReference type="GO" id="GO:0000271">
    <property type="term" value="P:polysaccharide biosynthetic process"/>
    <property type="evidence" value="ECO:0007669"/>
    <property type="project" value="TreeGrafter"/>
</dbReference>
<dbReference type="AlphaFoldDB" id="A0A1H4KS19"/>
<proteinExistence type="predicted"/>
<keyword evidence="1" id="KW-0472">Membrane</keyword>
<feature type="transmembrane region" description="Helical" evidence="1">
    <location>
        <begin position="225"/>
        <end position="243"/>
    </location>
</feature>
<feature type="domain" description="Acyltransferase 3" evidence="2">
    <location>
        <begin position="8"/>
        <end position="332"/>
    </location>
</feature>
<gene>
    <name evidence="3" type="ORF">SAMN05216452_2424</name>
</gene>
<keyword evidence="3" id="KW-0378">Hydrolase</keyword>
<dbReference type="PANTHER" id="PTHR23028:SF53">
    <property type="entry name" value="ACYL_TRANSF_3 DOMAIN-CONTAINING PROTEIN"/>
    <property type="match status" value="1"/>
</dbReference>
<evidence type="ECO:0000313" key="4">
    <source>
        <dbReference type="Proteomes" id="UP000199064"/>
    </source>
</evidence>
<feature type="transmembrane region" description="Helical" evidence="1">
    <location>
        <begin position="277"/>
        <end position="295"/>
    </location>
</feature>
<feature type="transmembrane region" description="Helical" evidence="1">
    <location>
        <begin position="249"/>
        <end position="265"/>
    </location>
</feature>
<dbReference type="PANTHER" id="PTHR23028">
    <property type="entry name" value="ACETYLTRANSFERASE"/>
    <property type="match status" value="1"/>
</dbReference>
<feature type="transmembrane region" description="Helical" evidence="1">
    <location>
        <begin position="315"/>
        <end position="339"/>
    </location>
</feature>
<dbReference type="GO" id="GO:0016020">
    <property type="term" value="C:membrane"/>
    <property type="evidence" value="ECO:0007669"/>
    <property type="project" value="TreeGrafter"/>
</dbReference>
<organism evidence="3 4">
    <name type="scientific">Nitratireductor aquibiodomus</name>
    <dbReference type="NCBI Taxonomy" id="204799"/>
    <lineage>
        <taxon>Bacteria</taxon>
        <taxon>Pseudomonadati</taxon>
        <taxon>Pseudomonadota</taxon>
        <taxon>Alphaproteobacteria</taxon>
        <taxon>Hyphomicrobiales</taxon>
        <taxon>Phyllobacteriaceae</taxon>
        <taxon>Nitratireductor</taxon>
    </lineage>
</organism>
<dbReference type="Proteomes" id="UP000199064">
    <property type="component" value="Unassembled WGS sequence"/>
</dbReference>
<evidence type="ECO:0000256" key="1">
    <source>
        <dbReference type="SAM" id="Phobius"/>
    </source>
</evidence>
<evidence type="ECO:0000259" key="2">
    <source>
        <dbReference type="Pfam" id="PF01757"/>
    </source>
</evidence>
<feature type="transmembrane region" description="Helical" evidence="1">
    <location>
        <begin position="199"/>
        <end position="218"/>
    </location>
</feature>
<keyword evidence="3" id="KW-0012">Acyltransferase</keyword>
<dbReference type="EMBL" id="FNSL01000001">
    <property type="protein sequence ID" value="SEB61026.1"/>
    <property type="molecule type" value="Genomic_DNA"/>
</dbReference>
<protein>
    <submittedName>
        <fullName evidence="3">Peptidoglycan/LPS O-acetylase OafA/YrhL, contains acyltransferase and SGNH-hydrolase domains</fullName>
    </submittedName>
</protein>